<evidence type="ECO:0000313" key="8">
    <source>
        <dbReference type="Proteomes" id="UP000643405"/>
    </source>
</evidence>
<dbReference type="Pfam" id="PF02104">
    <property type="entry name" value="SURF1"/>
    <property type="match status" value="1"/>
</dbReference>
<evidence type="ECO:0000256" key="3">
    <source>
        <dbReference type="ARBA" id="ARBA00022692"/>
    </source>
</evidence>
<accession>A0A8J6PWH9</accession>
<dbReference type="PANTHER" id="PTHR23427:SF2">
    <property type="entry name" value="SURFEIT LOCUS PROTEIN 1"/>
    <property type="match status" value="1"/>
</dbReference>
<evidence type="ECO:0000256" key="4">
    <source>
        <dbReference type="ARBA" id="ARBA00022989"/>
    </source>
</evidence>
<dbReference type="Proteomes" id="UP000643405">
    <property type="component" value="Unassembled WGS sequence"/>
</dbReference>
<reference evidence="7" key="1">
    <citation type="submission" date="2020-09" db="EMBL/GenBank/DDBJ databases">
        <title>Genome seq and assembly of Tianweitania sp.</title>
        <authorList>
            <person name="Chhetri G."/>
        </authorList>
    </citation>
    <scope>NUCLEOTIDE SEQUENCE</scope>
    <source>
        <strain evidence="7">Rool2</strain>
    </source>
</reference>
<gene>
    <name evidence="7" type="ORF">ICI42_12410</name>
</gene>
<evidence type="ECO:0000256" key="1">
    <source>
        <dbReference type="ARBA" id="ARBA00004370"/>
    </source>
</evidence>
<keyword evidence="6" id="KW-1003">Cell membrane</keyword>
<evidence type="ECO:0000256" key="5">
    <source>
        <dbReference type="ARBA" id="ARBA00023136"/>
    </source>
</evidence>
<dbReference type="EMBL" id="JACVVX010000003">
    <property type="protein sequence ID" value="MBD0415463.1"/>
    <property type="molecule type" value="Genomic_DNA"/>
</dbReference>
<comment type="caution">
    <text evidence="7">The sequence shown here is derived from an EMBL/GenBank/DDBJ whole genome shotgun (WGS) entry which is preliminary data.</text>
</comment>
<comment type="caution">
    <text evidence="6">Lacks conserved residue(s) required for the propagation of feature annotation.</text>
</comment>
<keyword evidence="5 6" id="KW-0472">Membrane</keyword>
<comment type="subcellular location">
    <subcellularLocation>
        <location evidence="6">Cell membrane</location>
        <topology evidence="6">Multi-pass membrane protein</topology>
    </subcellularLocation>
    <subcellularLocation>
        <location evidence="1">Membrane</location>
    </subcellularLocation>
</comment>
<dbReference type="RefSeq" id="WP_188164880.1">
    <property type="nucleotide sequence ID" value="NZ_JACVVX010000003.1"/>
</dbReference>
<organism evidence="7 8">
    <name type="scientific">Oryzicola mucosus</name>
    <dbReference type="NCBI Taxonomy" id="2767425"/>
    <lineage>
        <taxon>Bacteria</taxon>
        <taxon>Pseudomonadati</taxon>
        <taxon>Pseudomonadota</taxon>
        <taxon>Alphaproteobacteria</taxon>
        <taxon>Hyphomicrobiales</taxon>
        <taxon>Phyllobacteriaceae</taxon>
        <taxon>Oryzicola</taxon>
    </lineage>
</organism>
<keyword evidence="4 6" id="KW-1133">Transmembrane helix</keyword>
<sequence>MTNTAKPRRSFAFLLVAICAALVSAVLLASLGVWQIERLRWKEALIARVEQRVGAEPVAAPGQADWSGIRRDGSEYLRVQLQGRFLNDRETLTQAVTGLGGGYWVLTPFLTDGGFTVLVNRGFVPPDRRDPSSRPSGQIEGATSVTGLLRLTEPGGGFLRNNDPAADRWYSRDVEEIGAKRGLGQTAPYFIDADATPNIGGWPVGGLTKITFNNHHLIYAFTWFGLALMALGAVWMLLRDRLGKRSAKRDAGQPRTAVS</sequence>
<feature type="transmembrane region" description="Helical" evidence="6">
    <location>
        <begin position="217"/>
        <end position="238"/>
    </location>
</feature>
<protein>
    <recommendedName>
        <fullName evidence="6">SURF1-like protein</fullName>
    </recommendedName>
</protein>
<evidence type="ECO:0000256" key="6">
    <source>
        <dbReference type="RuleBase" id="RU363076"/>
    </source>
</evidence>
<dbReference type="InterPro" id="IPR002994">
    <property type="entry name" value="Surf1/Shy1"/>
</dbReference>
<comment type="similarity">
    <text evidence="2 6">Belongs to the SURF1 family.</text>
</comment>
<name>A0A8J6PWH9_9HYPH</name>
<proteinExistence type="inferred from homology"/>
<dbReference type="GO" id="GO:0005886">
    <property type="term" value="C:plasma membrane"/>
    <property type="evidence" value="ECO:0007669"/>
    <property type="project" value="UniProtKB-SubCell"/>
</dbReference>
<dbReference type="CDD" id="cd06662">
    <property type="entry name" value="SURF1"/>
    <property type="match status" value="1"/>
</dbReference>
<dbReference type="PROSITE" id="PS50895">
    <property type="entry name" value="SURF1"/>
    <property type="match status" value="1"/>
</dbReference>
<evidence type="ECO:0000313" key="7">
    <source>
        <dbReference type="EMBL" id="MBD0415463.1"/>
    </source>
</evidence>
<dbReference type="InterPro" id="IPR045214">
    <property type="entry name" value="Surf1/Surf4"/>
</dbReference>
<evidence type="ECO:0000256" key="2">
    <source>
        <dbReference type="ARBA" id="ARBA00007165"/>
    </source>
</evidence>
<dbReference type="AlphaFoldDB" id="A0A8J6PWH9"/>
<dbReference type="PANTHER" id="PTHR23427">
    <property type="entry name" value="SURFEIT LOCUS PROTEIN"/>
    <property type="match status" value="1"/>
</dbReference>
<keyword evidence="8" id="KW-1185">Reference proteome</keyword>
<keyword evidence="3 6" id="KW-0812">Transmembrane</keyword>